<dbReference type="Gene3D" id="3.40.190.10">
    <property type="entry name" value="Periplasmic binding protein-like II"/>
    <property type="match status" value="2"/>
</dbReference>
<sequence>MAFMSATLHWYASMQVFKQRWIKSTATSQGLEIEIAFEDECDRNGEDQWRSLMLRRNRSTSRRTGTSILAVSALALLTGCSGGGGTDVPTVESIQDAGVLRVATLTGDAPWVSVGADGDQEGFDVDLAHALAEKLGVEVEFTTVDGPGRVASLQSKKVDLTIGEFSTTPERDEVIDFSNDYILNPGQYMVVADSGIQTSEDLNDESMVACIQQGGTSTDLVPADIPNVGTLFLPSTDDCLEALKSGQAHAMTQNPFYYLPLMDKDPGAFKILDGTFGTNHIAVGLQEGSTELAAFVNDFLVEYQKAGKIDATFEKWFGFEMPTEARP</sequence>
<dbReference type="GO" id="GO:0030313">
    <property type="term" value="C:cell envelope"/>
    <property type="evidence" value="ECO:0007669"/>
    <property type="project" value="UniProtKB-SubCell"/>
</dbReference>
<dbReference type="InterPro" id="IPR018313">
    <property type="entry name" value="SBP_3_CS"/>
</dbReference>
<comment type="subcellular location">
    <subcellularLocation>
        <location evidence="1">Cell envelope</location>
    </subcellularLocation>
</comment>
<evidence type="ECO:0000259" key="5">
    <source>
        <dbReference type="SMART" id="SM00062"/>
    </source>
</evidence>
<dbReference type="SUPFAM" id="SSF53850">
    <property type="entry name" value="Periplasmic binding protein-like II"/>
    <property type="match status" value="1"/>
</dbReference>
<evidence type="ECO:0000313" key="7">
    <source>
        <dbReference type="Proteomes" id="UP000297447"/>
    </source>
</evidence>
<keyword evidence="7" id="KW-1185">Reference proteome</keyword>
<dbReference type="InterPro" id="IPR001638">
    <property type="entry name" value="Solute-binding_3/MltF_N"/>
</dbReference>
<reference evidence="6 7" key="1">
    <citation type="submission" date="2019-03" db="EMBL/GenBank/DDBJ databases">
        <title>Genomics of glacier-inhabiting Cryobacterium strains.</title>
        <authorList>
            <person name="Liu Q."/>
            <person name="Xin Y.-H."/>
        </authorList>
    </citation>
    <scope>NUCLEOTIDE SEQUENCE [LARGE SCALE GENOMIC DNA]</scope>
    <source>
        <strain evidence="6 7">Hh14</strain>
    </source>
</reference>
<keyword evidence="3" id="KW-0732">Signal</keyword>
<name>A0A4R8ZUU5_9MICO</name>
<dbReference type="SMART" id="SM00062">
    <property type="entry name" value="PBPb"/>
    <property type="match status" value="1"/>
</dbReference>
<dbReference type="Proteomes" id="UP000297447">
    <property type="component" value="Unassembled WGS sequence"/>
</dbReference>
<dbReference type="PANTHER" id="PTHR35936:SF17">
    <property type="entry name" value="ARGININE-BINDING EXTRACELLULAR PROTEIN ARTP"/>
    <property type="match status" value="1"/>
</dbReference>
<evidence type="ECO:0000256" key="1">
    <source>
        <dbReference type="ARBA" id="ARBA00004196"/>
    </source>
</evidence>
<dbReference type="Pfam" id="PF00497">
    <property type="entry name" value="SBP_bac_3"/>
    <property type="match status" value="1"/>
</dbReference>
<dbReference type="AlphaFoldDB" id="A0A4R8ZUU5"/>
<dbReference type="PANTHER" id="PTHR35936">
    <property type="entry name" value="MEMBRANE-BOUND LYTIC MUREIN TRANSGLYCOSYLASE F"/>
    <property type="match status" value="1"/>
</dbReference>
<gene>
    <name evidence="6" type="ORF">E3T55_16125</name>
</gene>
<proteinExistence type="inferred from homology"/>
<dbReference type="PROSITE" id="PS01039">
    <property type="entry name" value="SBP_BACTERIAL_3"/>
    <property type="match status" value="1"/>
</dbReference>
<feature type="domain" description="Solute-binding protein family 3/N-terminal" evidence="5">
    <location>
        <begin position="99"/>
        <end position="320"/>
    </location>
</feature>
<comment type="caution">
    <text evidence="6">The sequence shown here is derived from an EMBL/GenBank/DDBJ whole genome shotgun (WGS) entry which is preliminary data.</text>
</comment>
<dbReference type="OrthoDB" id="8454826at2"/>
<evidence type="ECO:0000313" key="6">
    <source>
        <dbReference type="EMBL" id="TFD46900.1"/>
    </source>
</evidence>
<dbReference type="EMBL" id="SOHE01000069">
    <property type="protein sequence ID" value="TFD46900.1"/>
    <property type="molecule type" value="Genomic_DNA"/>
</dbReference>
<protein>
    <submittedName>
        <fullName evidence="6">Transporter substrate-binding domain-containing protein</fullName>
    </submittedName>
</protein>
<organism evidence="6 7">
    <name type="scientific">Cryobacterium frigoriphilum</name>
    <dbReference type="NCBI Taxonomy" id="1259150"/>
    <lineage>
        <taxon>Bacteria</taxon>
        <taxon>Bacillati</taxon>
        <taxon>Actinomycetota</taxon>
        <taxon>Actinomycetes</taxon>
        <taxon>Micrococcales</taxon>
        <taxon>Microbacteriaceae</taxon>
        <taxon>Cryobacterium</taxon>
    </lineage>
</organism>
<evidence type="ECO:0000256" key="4">
    <source>
        <dbReference type="RuleBase" id="RU003744"/>
    </source>
</evidence>
<accession>A0A4R8ZUU5</accession>
<evidence type="ECO:0000256" key="3">
    <source>
        <dbReference type="ARBA" id="ARBA00022729"/>
    </source>
</evidence>
<comment type="similarity">
    <text evidence="2 4">Belongs to the bacterial solute-binding protein 3 family.</text>
</comment>
<evidence type="ECO:0000256" key="2">
    <source>
        <dbReference type="ARBA" id="ARBA00010333"/>
    </source>
</evidence>